<keyword evidence="1 2" id="KW-0812">Transmembrane</keyword>
<keyword evidence="1" id="KW-0472">Membrane</keyword>
<keyword evidence="3" id="KW-1185">Reference proteome</keyword>
<proteinExistence type="predicted"/>
<sequence>MNETTPFPGEADIHAYIDGRLDEADSARMEAWLERNPARAKEIRGWQQDAQQLRAMLGGLPASTGQAALDPATIRARRRHRVRARLAMAAMLVLALGVGAISGWQARRMTMPTAAAPMADALQAYRMFALNRHVNLDVTQQHAGELQGWLDQHFRNAARLPNLADSGFRPVGGRLLATDNGPAAMVLYEDRQGDAISFYIRPPSPNTGTLRRGQRREGQLVASYWSGNGYNYALVSHDDASDMRAIRDASRPSAI</sequence>
<feature type="transmembrane region" description="Helical" evidence="1">
    <location>
        <begin position="84"/>
        <end position="104"/>
    </location>
</feature>
<evidence type="ECO:0000313" key="2">
    <source>
        <dbReference type="EMBL" id="SFK89177.1"/>
    </source>
</evidence>
<dbReference type="Proteomes" id="UP000198725">
    <property type="component" value="Unassembled WGS sequence"/>
</dbReference>
<accession>A0A1I4D9Y0</accession>
<organism evidence="2 3">
    <name type="scientific">Rhodanobacter glycinis</name>
    <dbReference type="NCBI Taxonomy" id="582702"/>
    <lineage>
        <taxon>Bacteria</taxon>
        <taxon>Pseudomonadati</taxon>
        <taxon>Pseudomonadota</taxon>
        <taxon>Gammaproteobacteria</taxon>
        <taxon>Lysobacterales</taxon>
        <taxon>Rhodanobacteraceae</taxon>
        <taxon>Rhodanobacter</taxon>
    </lineage>
</organism>
<gene>
    <name evidence="2" type="ORF">SAMN05192579_108119</name>
</gene>
<keyword evidence="1" id="KW-1133">Transmembrane helix</keyword>
<dbReference type="EMBL" id="FOSR01000008">
    <property type="protein sequence ID" value="SFK89177.1"/>
    <property type="molecule type" value="Genomic_DNA"/>
</dbReference>
<dbReference type="RefSeq" id="WP_092703859.1">
    <property type="nucleotide sequence ID" value="NZ_FOSR01000008.1"/>
</dbReference>
<protein>
    <submittedName>
        <fullName evidence="2">Transmembrane transcriptional regulator (Anti-sigma factor RsiW)</fullName>
    </submittedName>
</protein>
<evidence type="ECO:0000313" key="3">
    <source>
        <dbReference type="Proteomes" id="UP000198725"/>
    </source>
</evidence>
<name>A0A1I4D9Y0_9GAMM</name>
<reference evidence="3" key="1">
    <citation type="submission" date="2016-10" db="EMBL/GenBank/DDBJ databases">
        <authorList>
            <person name="Varghese N."/>
            <person name="Submissions S."/>
        </authorList>
    </citation>
    <scope>NUCLEOTIDE SEQUENCE [LARGE SCALE GENOMIC DNA]</scope>
    <source>
        <strain evidence="3">MO64</strain>
    </source>
</reference>
<dbReference type="AlphaFoldDB" id="A0A1I4D9Y0"/>
<evidence type="ECO:0000256" key="1">
    <source>
        <dbReference type="SAM" id="Phobius"/>
    </source>
</evidence>